<dbReference type="InterPro" id="IPR000509">
    <property type="entry name" value="Ribosomal_eL36"/>
</dbReference>
<dbReference type="PANTHER" id="PTHR11740">
    <property type="entry name" value="CASEIN KINASE II SUBUNIT BETA"/>
    <property type="match status" value="1"/>
</dbReference>
<feature type="compositionally biased region" description="Low complexity" evidence="8">
    <location>
        <begin position="220"/>
        <end position="239"/>
    </location>
</feature>
<dbReference type="Proteomes" id="UP000217199">
    <property type="component" value="Unassembled WGS sequence"/>
</dbReference>
<comment type="similarity">
    <text evidence="1 6">Belongs to the eukaryotic ribosomal protein eL36 family.</text>
</comment>
<reference evidence="9 10" key="1">
    <citation type="journal article" date="2017" name="Mol. Ecol.">
        <title>Comparative and population genomic landscape of Phellinus noxius: A hypervariable fungus causing root rot in trees.</title>
        <authorList>
            <person name="Chung C.L."/>
            <person name="Lee T.J."/>
            <person name="Akiba M."/>
            <person name="Lee H.H."/>
            <person name="Kuo T.H."/>
            <person name="Liu D."/>
            <person name="Ke H.M."/>
            <person name="Yokoi T."/>
            <person name="Roa M.B."/>
            <person name="Lu M.J."/>
            <person name="Chang Y.Y."/>
            <person name="Ann P.J."/>
            <person name="Tsai J.N."/>
            <person name="Chen C.Y."/>
            <person name="Tzean S.S."/>
            <person name="Ota Y."/>
            <person name="Hattori T."/>
            <person name="Sahashi N."/>
            <person name="Liou R.F."/>
            <person name="Kikuchi T."/>
            <person name="Tsai I.J."/>
        </authorList>
    </citation>
    <scope>NUCLEOTIDE SEQUENCE [LARGE SCALE GENOMIC DNA]</scope>
    <source>
        <strain evidence="9 10">FFPRI411160</strain>
    </source>
</reference>
<feature type="region of interest" description="Disordered" evidence="8">
    <location>
        <begin position="220"/>
        <end position="255"/>
    </location>
</feature>
<comment type="similarity">
    <text evidence="2 7">Belongs to the casein kinase 2 subunit beta family.</text>
</comment>
<dbReference type="GO" id="GO:0019887">
    <property type="term" value="F:protein kinase regulator activity"/>
    <property type="evidence" value="ECO:0007669"/>
    <property type="project" value="InterPro"/>
</dbReference>
<evidence type="ECO:0000256" key="3">
    <source>
        <dbReference type="ARBA" id="ARBA00022980"/>
    </source>
</evidence>
<feature type="region of interest" description="Disordered" evidence="8">
    <location>
        <begin position="300"/>
        <end position="394"/>
    </location>
</feature>
<dbReference type="FunFam" id="2.20.25.20:FF:000001">
    <property type="entry name" value="Casein kinase II subunit beta"/>
    <property type="match status" value="1"/>
</dbReference>
<keyword evidence="9" id="KW-0808">Transferase</keyword>
<evidence type="ECO:0000256" key="7">
    <source>
        <dbReference type="RuleBase" id="RU361268"/>
    </source>
</evidence>
<keyword evidence="10" id="KW-1185">Reference proteome</keyword>
<dbReference type="PROSITE" id="PS01190">
    <property type="entry name" value="RIBOSOMAL_L36E"/>
    <property type="match status" value="1"/>
</dbReference>
<keyword evidence="9" id="KW-0418">Kinase</keyword>
<dbReference type="GO" id="GO:0003735">
    <property type="term" value="F:structural constituent of ribosome"/>
    <property type="evidence" value="ECO:0007669"/>
    <property type="project" value="InterPro"/>
</dbReference>
<evidence type="ECO:0000256" key="6">
    <source>
        <dbReference type="RuleBase" id="RU000665"/>
    </source>
</evidence>
<organism evidence="9 10">
    <name type="scientific">Pyrrhoderma noxium</name>
    <dbReference type="NCBI Taxonomy" id="2282107"/>
    <lineage>
        <taxon>Eukaryota</taxon>
        <taxon>Fungi</taxon>
        <taxon>Dikarya</taxon>
        <taxon>Basidiomycota</taxon>
        <taxon>Agaricomycotina</taxon>
        <taxon>Agaricomycetes</taxon>
        <taxon>Hymenochaetales</taxon>
        <taxon>Hymenochaetaceae</taxon>
        <taxon>Pyrrhoderma</taxon>
    </lineage>
</organism>
<keyword evidence="4 6" id="KW-0687">Ribonucleoprotein</keyword>
<dbReference type="InParanoid" id="A0A286UMN5"/>
<dbReference type="OrthoDB" id="2275560at2759"/>
<comment type="caution">
    <text evidence="9">The sequence shown here is derived from an EMBL/GenBank/DDBJ whole genome shotgun (WGS) entry which is preliminary data.</text>
</comment>
<dbReference type="STRING" id="2282107.A0A286UMN5"/>
<dbReference type="SMART" id="SM01085">
    <property type="entry name" value="CK_II_beta"/>
    <property type="match status" value="1"/>
</dbReference>
<feature type="region of interest" description="Disordered" evidence="8">
    <location>
        <begin position="419"/>
        <end position="446"/>
    </location>
</feature>
<dbReference type="FunFam" id="1.10.10.1760:FF:000003">
    <property type="entry name" value="60S ribosomal protein L36"/>
    <property type="match status" value="1"/>
</dbReference>
<evidence type="ECO:0000256" key="4">
    <source>
        <dbReference type="ARBA" id="ARBA00023274"/>
    </source>
</evidence>
<name>A0A286UMN5_9AGAM</name>
<gene>
    <name evidence="9" type="ORF">PNOK_0347500</name>
</gene>
<evidence type="ECO:0000256" key="2">
    <source>
        <dbReference type="ARBA" id="ARBA00006941"/>
    </source>
</evidence>
<protein>
    <recommendedName>
        <fullName evidence="6 7">Multifunctional fusion protein</fullName>
    </recommendedName>
    <domain>
        <recommendedName>
            <fullName evidence="7">Casein kinase II subunit beta</fullName>
            <shortName evidence="7">CK II beta</shortName>
        </recommendedName>
    </domain>
    <domain>
        <recommendedName>
            <fullName evidence="6">60S ribosomal protein L36</fullName>
        </recommendedName>
    </domain>
</protein>
<dbReference type="InterPro" id="IPR035991">
    <property type="entry name" value="Casein_kinase_II_beta-like"/>
</dbReference>
<dbReference type="AlphaFoldDB" id="A0A286UMN5"/>
<dbReference type="PRINTS" id="PR00472">
    <property type="entry name" value="CASNKINASEII"/>
</dbReference>
<proteinExistence type="inferred from homology"/>
<feature type="compositionally biased region" description="Acidic residues" evidence="8">
    <location>
        <begin position="306"/>
        <end position="341"/>
    </location>
</feature>
<dbReference type="Pfam" id="PF01214">
    <property type="entry name" value="CK_II_beta"/>
    <property type="match status" value="1"/>
</dbReference>
<evidence type="ECO:0000256" key="5">
    <source>
        <dbReference type="ARBA" id="ARBA00045899"/>
    </source>
</evidence>
<accession>A0A286UMN5</accession>
<dbReference type="Gene3D" id="1.10.1820.10">
    <property type="entry name" value="protein kinase ck2 holoenzyme, chain C, domain 1"/>
    <property type="match status" value="1"/>
</dbReference>
<sequence>MPRPQQHEFLPATGEDFNALALEGDEAMEEDMEQEGYASSTPTSSLTWIVWFCQLPGHEYFCEVSEDFIEDDFNLTGLNSMVPFWKEAMEMVLDVEPEEDSLKIPDVSIVEASAELLYGLVHQRYILTRAGLHAMAEKYEQGQFGTCPRVYCLGCHVVPCGRSDLPGIDTVKLYCPNCNDIYTPPSSRYQGVDGAFFGTTFAHLFFQTYREFAPAPFYTPSGTSSSTRSPASTTGSTSGNFVNPNPHGGQKPAAGRVYTPKIYGFRVSEKAKSGPRMRWLRLRPESAAELEQVDWKGRWITSDDNNYSDEEENMGPMEDFDPDAIGEDDDDEEEEEEEGDENAPVNTTNVTRGPHERSSSGQRTLRPPTPIHASAASSPPASSSVASPTIVSRTRKDPLASAELSLYGSATNSIKMVRNDTRRGLNKGHTTTLIPKSVKPSHKKGVQSTRTKFVRSIVREVVGFAPYERRVMELLRNSKDKRARKLTKKRLGTLLRSKRKLEELQGIIQESRRTGH</sequence>
<dbReference type="GO" id="GO:0034456">
    <property type="term" value="C:UTP-C complex"/>
    <property type="evidence" value="ECO:0007669"/>
    <property type="project" value="TreeGrafter"/>
</dbReference>
<keyword evidence="3 6" id="KW-0689">Ribosomal protein</keyword>
<dbReference type="InterPro" id="IPR038097">
    <property type="entry name" value="Ribosomal_eL36_sf"/>
</dbReference>
<dbReference type="GO" id="GO:0005737">
    <property type="term" value="C:cytoplasm"/>
    <property type="evidence" value="ECO:0007669"/>
    <property type="project" value="TreeGrafter"/>
</dbReference>
<dbReference type="GO" id="GO:0005956">
    <property type="term" value="C:protein kinase CK2 complex"/>
    <property type="evidence" value="ECO:0007669"/>
    <property type="project" value="UniProtKB-UniRule"/>
</dbReference>
<evidence type="ECO:0000313" key="9">
    <source>
        <dbReference type="EMBL" id="PAV20848.1"/>
    </source>
</evidence>
<dbReference type="Gene3D" id="2.20.25.20">
    <property type="match status" value="1"/>
</dbReference>
<dbReference type="Pfam" id="PF01158">
    <property type="entry name" value="Ribosomal_L36e"/>
    <property type="match status" value="1"/>
</dbReference>
<evidence type="ECO:0000256" key="8">
    <source>
        <dbReference type="SAM" id="MobiDB-lite"/>
    </source>
</evidence>
<evidence type="ECO:0000256" key="1">
    <source>
        <dbReference type="ARBA" id="ARBA00006509"/>
    </source>
</evidence>
<dbReference type="InterPro" id="IPR016149">
    <property type="entry name" value="Casein_kin_II_reg-sub_N"/>
</dbReference>
<dbReference type="FunFam" id="1.10.1820.10:FF:000005">
    <property type="entry name" value="Casein kinase II subunit beta"/>
    <property type="match status" value="1"/>
</dbReference>
<dbReference type="InterPro" id="IPR000704">
    <property type="entry name" value="Casein_kinase_II_reg-sub"/>
</dbReference>
<dbReference type="GO" id="GO:0005840">
    <property type="term" value="C:ribosome"/>
    <property type="evidence" value="ECO:0007669"/>
    <property type="project" value="UniProtKB-KW"/>
</dbReference>
<dbReference type="GO" id="GO:0006412">
    <property type="term" value="P:translation"/>
    <property type="evidence" value="ECO:0007669"/>
    <property type="project" value="InterPro"/>
</dbReference>
<comment type="function">
    <text evidence="5 7">Regulatory subunit of casein kinase II/CK2. As part of the kinase complex regulates the basal catalytic activity of the alpha subunit a constitutively active serine/threonine-protein kinase that phosphorylates a large number of substrates containing acidic residues C-terminal to the phosphorylated serine or threonine.</text>
</comment>
<comment type="subunit">
    <text evidence="7">Tetramer of two alpha and two beta subunits.</text>
</comment>
<feature type="compositionally biased region" description="Low complexity" evidence="8">
    <location>
        <begin position="371"/>
        <end position="392"/>
    </location>
</feature>
<dbReference type="Gene3D" id="1.10.10.1760">
    <property type="entry name" value="60S ribosomal protein L36"/>
    <property type="match status" value="1"/>
</dbReference>
<evidence type="ECO:0000313" key="10">
    <source>
        <dbReference type="Proteomes" id="UP000217199"/>
    </source>
</evidence>
<dbReference type="GO" id="GO:0006359">
    <property type="term" value="P:regulation of transcription by RNA polymerase III"/>
    <property type="evidence" value="ECO:0007669"/>
    <property type="project" value="TreeGrafter"/>
</dbReference>
<dbReference type="EMBL" id="NBII01000003">
    <property type="protein sequence ID" value="PAV20848.1"/>
    <property type="molecule type" value="Genomic_DNA"/>
</dbReference>
<dbReference type="GO" id="GO:0016301">
    <property type="term" value="F:kinase activity"/>
    <property type="evidence" value="ECO:0007669"/>
    <property type="project" value="UniProtKB-KW"/>
</dbReference>
<dbReference type="PANTHER" id="PTHR11740:SF0">
    <property type="entry name" value="CASEIN KINASE II SUBUNIT BETA"/>
    <property type="match status" value="1"/>
</dbReference>
<dbReference type="SUPFAM" id="SSF57798">
    <property type="entry name" value="Casein kinase II beta subunit"/>
    <property type="match status" value="1"/>
</dbReference>